<accession>A0A0A9FBX2</accession>
<evidence type="ECO:0000313" key="2">
    <source>
        <dbReference type="EMBL" id="JAE08714.1"/>
    </source>
</evidence>
<dbReference type="EMBL" id="GBRH01189182">
    <property type="protein sequence ID" value="JAE08714.1"/>
    <property type="molecule type" value="Transcribed_RNA"/>
</dbReference>
<reference evidence="2" key="1">
    <citation type="submission" date="2014-09" db="EMBL/GenBank/DDBJ databases">
        <authorList>
            <person name="Magalhaes I.L.F."/>
            <person name="Oliveira U."/>
            <person name="Santos F.R."/>
            <person name="Vidigal T.H.D.A."/>
            <person name="Brescovit A.D."/>
            <person name="Santos A.J."/>
        </authorList>
    </citation>
    <scope>NUCLEOTIDE SEQUENCE</scope>
    <source>
        <tissue evidence="2">Shoot tissue taken approximately 20 cm above the soil surface</tissue>
    </source>
</reference>
<sequence length="221" mass="24879">MTRTHDHYEHHHHYYARINISGSSLLGTHQEWPVSCLPWLRWPLEMVSTAACTEAVRLRQTTILLTAHPLDLSPLLHSSPKRTHYTNQKEKLTASKSFAGLQGEKGRMDRARKEAERDHGNNMQLGIQEQVSDEANPLPAPGTDQLAHCELAAVVKSSKRMDGWMDGGSRHQPPKSLSKQRFGEERSGRGTGNSGCRQHTGGRDSYWRTTKGGGAKLRRWQ</sequence>
<organism evidence="2">
    <name type="scientific">Arundo donax</name>
    <name type="common">Giant reed</name>
    <name type="synonym">Donax arundinaceus</name>
    <dbReference type="NCBI Taxonomy" id="35708"/>
    <lineage>
        <taxon>Eukaryota</taxon>
        <taxon>Viridiplantae</taxon>
        <taxon>Streptophyta</taxon>
        <taxon>Embryophyta</taxon>
        <taxon>Tracheophyta</taxon>
        <taxon>Spermatophyta</taxon>
        <taxon>Magnoliopsida</taxon>
        <taxon>Liliopsida</taxon>
        <taxon>Poales</taxon>
        <taxon>Poaceae</taxon>
        <taxon>PACMAD clade</taxon>
        <taxon>Arundinoideae</taxon>
        <taxon>Arundineae</taxon>
        <taxon>Arundo</taxon>
    </lineage>
</organism>
<evidence type="ECO:0000256" key="1">
    <source>
        <dbReference type="SAM" id="MobiDB-lite"/>
    </source>
</evidence>
<name>A0A0A9FBX2_ARUDO</name>
<dbReference type="AlphaFoldDB" id="A0A0A9FBX2"/>
<reference evidence="2" key="2">
    <citation type="journal article" date="2015" name="Data Brief">
        <title>Shoot transcriptome of the giant reed, Arundo donax.</title>
        <authorList>
            <person name="Barrero R.A."/>
            <person name="Guerrero F.D."/>
            <person name="Moolhuijzen P."/>
            <person name="Goolsby J.A."/>
            <person name="Tidwell J."/>
            <person name="Bellgard S.E."/>
            <person name="Bellgard M.I."/>
        </authorList>
    </citation>
    <scope>NUCLEOTIDE SEQUENCE</scope>
    <source>
        <tissue evidence="2">Shoot tissue taken approximately 20 cm above the soil surface</tissue>
    </source>
</reference>
<protein>
    <submittedName>
        <fullName evidence="2">Uncharacterized protein</fullName>
    </submittedName>
</protein>
<proteinExistence type="predicted"/>
<feature type="region of interest" description="Disordered" evidence="1">
    <location>
        <begin position="161"/>
        <end position="221"/>
    </location>
</feature>